<accession>A0A383W3C8</accession>
<evidence type="ECO:0000256" key="1">
    <source>
        <dbReference type="ARBA" id="ARBA00023015"/>
    </source>
</evidence>
<dbReference type="InterPro" id="IPR004826">
    <property type="entry name" value="bZIP_Maf"/>
</dbReference>
<dbReference type="Pfam" id="PF03131">
    <property type="entry name" value="bZIP_Maf"/>
    <property type="match status" value="1"/>
</dbReference>
<evidence type="ECO:0000256" key="4">
    <source>
        <dbReference type="SAM" id="MobiDB-lite"/>
    </source>
</evidence>
<feature type="compositionally biased region" description="Low complexity" evidence="4">
    <location>
        <begin position="16"/>
        <end position="26"/>
    </location>
</feature>
<keyword evidence="2" id="KW-0238">DNA-binding</keyword>
<dbReference type="SMART" id="SM00338">
    <property type="entry name" value="BRLZ"/>
    <property type="match status" value="1"/>
</dbReference>
<evidence type="ECO:0000313" key="6">
    <source>
        <dbReference type="EMBL" id="SZX71683.1"/>
    </source>
</evidence>
<gene>
    <name evidence="6" type="ORF">BQ4739_LOCUS11811</name>
</gene>
<dbReference type="PROSITE" id="PS50217">
    <property type="entry name" value="BZIP"/>
    <property type="match status" value="1"/>
</dbReference>
<sequence length="155" mass="17286">MKPQRSNKATPAACSQQHQADVAAAPAAALSKQARTQPFIATDHYAYDPERAANRRFLAYTSAEFEQLSEEKQRRVLRNRETAQMSKARKRARLQDLQDKEAELQQHQQKLQQQLAVLQAQLAAAAAVTHGMLQGCSCQACAGLQEQLQLQQARC</sequence>
<dbReference type="EMBL" id="FNXT01001066">
    <property type="protein sequence ID" value="SZX71683.1"/>
    <property type="molecule type" value="Genomic_DNA"/>
</dbReference>
<evidence type="ECO:0000259" key="5">
    <source>
        <dbReference type="PROSITE" id="PS50217"/>
    </source>
</evidence>
<dbReference type="Gene3D" id="1.20.5.170">
    <property type="match status" value="1"/>
</dbReference>
<name>A0A383W3C8_TETOB</name>
<keyword evidence="3" id="KW-0804">Transcription</keyword>
<feature type="compositionally biased region" description="Polar residues" evidence="4">
    <location>
        <begin position="1"/>
        <end position="15"/>
    </location>
</feature>
<dbReference type="GO" id="GO:0003700">
    <property type="term" value="F:DNA-binding transcription factor activity"/>
    <property type="evidence" value="ECO:0007669"/>
    <property type="project" value="InterPro"/>
</dbReference>
<feature type="region of interest" description="Disordered" evidence="4">
    <location>
        <begin position="80"/>
        <end position="101"/>
    </location>
</feature>
<dbReference type="InterPro" id="IPR004827">
    <property type="entry name" value="bZIP"/>
</dbReference>
<evidence type="ECO:0000256" key="3">
    <source>
        <dbReference type="ARBA" id="ARBA00023163"/>
    </source>
</evidence>
<feature type="domain" description="BZIP" evidence="5">
    <location>
        <begin position="69"/>
        <end position="122"/>
    </location>
</feature>
<dbReference type="Proteomes" id="UP000256970">
    <property type="component" value="Unassembled WGS sequence"/>
</dbReference>
<dbReference type="InterPro" id="IPR046347">
    <property type="entry name" value="bZIP_sf"/>
</dbReference>
<evidence type="ECO:0000256" key="2">
    <source>
        <dbReference type="ARBA" id="ARBA00023125"/>
    </source>
</evidence>
<proteinExistence type="predicted"/>
<protein>
    <recommendedName>
        <fullName evidence="5">BZIP domain-containing protein</fullName>
    </recommendedName>
</protein>
<dbReference type="AlphaFoldDB" id="A0A383W3C8"/>
<feature type="region of interest" description="Disordered" evidence="4">
    <location>
        <begin position="1"/>
        <end position="26"/>
    </location>
</feature>
<reference evidence="6 7" key="1">
    <citation type="submission" date="2016-10" db="EMBL/GenBank/DDBJ databases">
        <authorList>
            <person name="Cai Z."/>
        </authorList>
    </citation>
    <scope>NUCLEOTIDE SEQUENCE [LARGE SCALE GENOMIC DNA]</scope>
</reference>
<keyword evidence="7" id="KW-1185">Reference proteome</keyword>
<organism evidence="6 7">
    <name type="scientific">Tetradesmus obliquus</name>
    <name type="common">Green alga</name>
    <name type="synonym">Acutodesmus obliquus</name>
    <dbReference type="NCBI Taxonomy" id="3088"/>
    <lineage>
        <taxon>Eukaryota</taxon>
        <taxon>Viridiplantae</taxon>
        <taxon>Chlorophyta</taxon>
        <taxon>core chlorophytes</taxon>
        <taxon>Chlorophyceae</taxon>
        <taxon>CS clade</taxon>
        <taxon>Sphaeropleales</taxon>
        <taxon>Scenedesmaceae</taxon>
        <taxon>Tetradesmus</taxon>
    </lineage>
</organism>
<keyword evidence="1" id="KW-0805">Transcription regulation</keyword>
<dbReference type="SUPFAM" id="SSF57959">
    <property type="entry name" value="Leucine zipper domain"/>
    <property type="match status" value="1"/>
</dbReference>
<evidence type="ECO:0000313" key="7">
    <source>
        <dbReference type="Proteomes" id="UP000256970"/>
    </source>
</evidence>